<dbReference type="PANTHER" id="PTHR22997">
    <property type="entry name" value="PIH1 DOMAIN-CONTAINING PROTEIN 1"/>
    <property type="match status" value="1"/>
</dbReference>
<evidence type="ECO:0000256" key="4">
    <source>
        <dbReference type="SAM" id="MobiDB-lite"/>
    </source>
</evidence>
<dbReference type="GO" id="GO:0120293">
    <property type="term" value="C:dynein axonemal particle"/>
    <property type="evidence" value="ECO:0007669"/>
    <property type="project" value="UniProtKB-SubCell"/>
</dbReference>
<dbReference type="InterPro" id="IPR050734">
    <property type="entry name" value="PIH1/Kintoun_subfamily"/>
</dbReference>
<keyword evidence="8" id="KW-1185">Reference proteome</keyword>
<evidence type="ECO:0000313" key="8">
    <source>
        <dbReference type="Proteomes" id="UP000265080"/>
    </source>
</evidence>
<sequence>MDVGDTLKELNMTVDEMDKFTKAFKDDKFREMLRDYAQEISDPENRKRYEEEIKLLEQERGNSIEFIHPQPFRAFKTSVDGKQKCFINICASEKVGKPESKCVVSEDGRRGQRWSLPHSLPPGRPDTDHKGNKIMIYDVVFHPDTLHIASKNKRFMDMVEGTAIQGIQDAFKVTLDKNNVKEMRTKYKGTPQPCVIRKPIPGYKAKEQSEQPDLLAFPYPDEKRPATLTQAKTTELPPMKNSSAEPKSFQIQPQKTKESTKPKYTVKYRSVIDLQDFRYSRDSAQSPRPKEIVVTIDMPLLKSVGDTSLEVKEKTLLLESKTPAYRLELPLAYSVDEDKGEAKFNKQRGQLTVTLPVLPPKVDFDYLAGPAMTDGDFQSVSDDESQKDSEVEGDKKEQEKHCVEKGQEEKQIQEQGTMVEEAEEEGEKGQEKGEEQMREDGKNEEGEETGAEEETWKELERKSLESVEEEKGVEVQKSGEQEQINNKEIERLTRQDKQNEDIELSKCDKLREHGCNTSTEKRKSDLRGFQCDTGISDEEENSVAADSRDVASSETEKQHISISAGHSCGMKERGEGNLTSSLDSATKIKTSDIQEESEKTKETVQGNMQVGTDEESKTLIVASLAPPMTTIISQNNVEDSCISVKSSKIPEADEATKSSRGDTGKHFTLCSEEVAAHSVKQQDVKEEIDIDDLPTEQIFKTSEHDNKPPAMLLGEIDTDGNETVISDHSTSTGFIFQNTLLYELD</sequence>
<dbReference type="CDD" id="cd00298">
    <property type="entry name" value="ACD_sHsps_p23-like"/>
    <property type="match status" value="1"/>
</dbReference>
<organism evidence="7 8">
    <name type="scientific">Amphiprion percula</name>
    <name type="common">Orange clownfish</name>
    <name type="synonym">Lutjanus percula</name>
    <dbReference type="NCBI Taxonomy" id="161767"/>
    <lineage>
        <taxon>Eukaryota</taxon>
        <taxon>Metazoa</taxon>
        <taxon>Chordata</taxon>
        <taxon>Craniata</taxon>
        <taxon>Vertebrata</taxon>
        <taxon>Euteleostomi</taxon>
        <taxon>Actinopterygii</taxon>
        <taxon>Neopterygii</taxon>
        <taxon>Teleostei</taxon>
        <taxon>Neoteleostei</taxon>
        <taxon>Acanthomorphata</taxon>
        <taxon>Ovalentaria</taxon>
        <taxon>Pomacentridae</taxon>
        <taxon>Amphiprion</taxon>
    </lineage>
</organism>
<dbReference type="InterPro" id="IPR012981">
    <property type="entry name" value="PIH1_N"/>
</dbReference>
<dbReference type="Ensembl" id="ENSAPET00000030768.1">
    <property type="protein sequence ID" value="ENSAPEP00000029966.1"/>
    <property type="gene ID" value="ENSAPEG00000021304.1"/>
</dbReference>
<dbReference type="Proteomes" id="UP000265080">
    <property type="component" value="Chromosome 18"/>
</dbReference>
<feature type="domain" description="PIH1 N-terminal" evidence="5">
    <location>
        <begin position="40"/>
        <end position="202"/>
    </location>
</feature>
<dbReference type="GeneTree" id="ENSGT00510000048466"/>
<comment type="subcellular location">
    <subcellularLocation>
        <location evidence="3">Cytoplasm</location>
    </subcellularLocation>
    <subcellularLocation>
        <location evidence="2">Dynein axonemal particle</location>
    </subcellularLocation>
    <text evidence="3">Localizes in the apical cytoplasm around the gamma-tubulin-positive pericentriolar region, not in the cilia.</text>
</comment>
<reference evidence="7 8" key="1">
    <citation type="submission" date="2018-03" db="EMBL/GenBank/DDBJ databases">
        <title>Finding Nemo's genes: A chromosome-scale reference assembly of the genome of the orange clownfish Amphiprion percula.</title>
        <authorList>
            <person name="Lehmann R."/>
        </authorList>
    </citation>
    <scope>NUCLEOTIDE SEQUENCE</scope>
</reference>
<evidence type="ECO:0000259" key="5">
    <source>
        <dbReference type="Pfam" id="PF08190"/>
    </source>
</evidence>
<protein>
    <recommendedName>
        <fullName evidence="3">Protein kintoun</fullName>
    </recommendedName>
    <alternativeName>
        <fullName evidence="3">Dynein assembly factor 2, axonemal</fullName>
    </alternativeName>
</protein>
<evidence type="ECO:0000256" key="3">
    <source>
        <dbReference type="HAMAP-Rule" id="MF_03069"/>
    </source>
</evidence>
<dbReference type="STRING" id="161767.ENSAPEP00000029966"/>
<dbReference type="Pfam" id="PF18201">
    <property type="entry name" value="PIH1_CS"/>
    <property type="match status" value="1"/>
</dbReference>
<dbReference type="HAMAP" id="MF_03069">
    <property type="entry name" value="Kintoun"/>
    <property type="match status" value="1"/>
</dbReference>
<dbReference type="GO" id="GO:0005576">
    <property type="term" value="C:extracellular region"/>
    <property type="evidence" value="ECO:0007669"/>
    <property type="project" value="GOC"/>
</dbReference>
<gene>
    <name evidence="3" type="primary">DNAAF2</name>
    <name evidence="3" type="synonym">KTU</name>
</gene>
<feature type="compositionally biased region" description="Basic and acidic residues" evidence="4">
    <location>
        <begin position="546"/>
        <end position="559"/>
    </location>
</feature>
<dbReference type="GO" id="GO:0003351">
    <property type="term" value="P:epithelial cilium movement involved in extracellular fluid movement"/>
    <property type="evidence" value="ECO:0007669"/>
    <property type="project" value="TreeGrafter"/>
</dbReference>
<feature type="compositionally biased region" description="Basic and acidic residues" evidence="4">
    <location>
        <begin position="384"/>
        <end position="412"/>
    </location>
</feature>
<comment type="function">
    <text evidence="3">Required for cytoplasmic pre-assembly of axonemal dyneins, thereby playing a central role in motility in cilia and flagella. Involved in pre-assembly of dynein arm complexes in the cytoplasm before intraflagellar transport loads them for the ciliary compartment.</text>
</comment>
<reference evidence="7" key="2">
    <citation type="submission" date="2025-08" db="UniProtKB">
        <authorList>
            <consortium name="Ensembl"/>
        </authorList>
    </citation>
    <scope>IDENTIFICATION</scope>
</reference>
<feature type="domain" description="PIH1D1/2/3 CS-like" evidence="6">
    <location>
        <begin position="260"/>
        <end position="358"/>
    </location>
</feature>
<dbReference type="OMA" id="QCWSLPH"/>
<evidence type="ECO:0000256" key="2">
    <source>
        <dbReference type="ARBA" id="ARBA00024190"/>
    </source>
</evidence>
<dbReference type="Pfam" id="PF08190">
    <property type="entry name" value="PIH1"/>
    <property type="match status" value="1"/>
</dbReference>
<dbReference type="GO" id="GO:0070286">
    <property type="term" value="P:axonemal dynein complex assembly"/>
    <property type="evidence" value="ECO:0007669"/>
    <property type="project" value="UniProtKB-UniRule"/>
</dbReference>
<accession>A0A3P8TZD5</accession>
<evidence type="ECO:0000259" key="6">
    <source>
        <dbReference type="Pfam" id="PF18201"/>
    </source>
</evidence>
<dbReference type="PANTHER" id="PTHR22997:SF3">
    <property type="entry name" value="PROTEIN KINTOUN"/>
    <property type="match status" value="1"/>
</dbReference>
<keyword evidence="1 3" id="KW-0963">Cytoplasm</keyword>
<feature type="region of interest" description="Disordered" evidence="4">
    <location>
        <begin position="103"/>
        <end position="129"/>
    </location>
</feature>
<feature type="compositionally biased region" description="Basic and acidic residues" evidence="4">
    <location>
        <begin position="589"/>
        <end position="602"/>
    </location>
</feature>
<feature type="compositionally biased region" description="Basic and acidic residues" evidence="4">
    <location>
        <begin position="427"/>
        <end position="444"/>
    </location>
</feature>
<comment type="similarity">
    <text evidence="3">Belongs to the PIH1 family. Kintoun subfamily.</text>
</comment>
<feature type="region of interest" description="Disordered" evidence="4">
    <location>
        <begin position="230"/>
        <end position="260"/>
    </location>
</feature>
<feature type="compositionally biased region" description="Basic and acidic residues" evidence="4">
    <location>
        <begin position="454"/>
        <end position="526"/>
    </location>
</feature>
<dbReference type="GO" id="GO:0060285">
    <property type="term" value="P:cilium-dependent cell motility"/>
    <property type="evidence" value="ECO:0007669"/>
    <property type="project" value="UniProtKB-UniRule"/>
</dbReference>
<proteinExistence type="inferred from homology"/>
<feature type="compositionally biased region" description="Polar residues" evidence="4">
    <location>
        <begin position="577"/>
        <end position="588"/>
    </location>
</feature>
<reference evidence="7" key="3">
    <citation type="submission" date="2025-09" db="UniProtKB">
        <authorList>
            <consortium name="Ensembl"/>
        </authorList>
    </citation>
    <scope>IDENTIFICATION</scope>
</reference>
<evidence type="ECO:0000313" key="7">
    <source>
        <dbReference type="Ensembl" id="ENSAPEP00000029966.1"/>
    </source>
</evidence>
<dbReference type="InterPro" id="IPR034727">
    <property type="entry name" value="Kintoun"/>
</dbReference>
<name>A0A3P8TZD5_AMPPE</name>
<feature type="region of interest" description="Disordered" evidence="4">
    <location>
        <begin position="373"/>
        <end position="612"/>
    </location>
</feature>
<dbReference type="AlphaFoldDB" id="A0A3P8TZD5"/>
<feature type="compositionally biased region" description="Polar residues" evidence="4">
    <location>
        <begin position="240"/>
        <end position="254"/>
    </location>
</feature>
<evidence type="ECO:0000256" key="1">
    <source>
        <dbReference type="ARBA" id="ARBA00022490"/>
    </source>
</evidence>
<dbReference type="InterPro" id="IPR041442">
    <property type="entry name" value="PIH1D1/2/3_CS-like"/>
</dbReference>